<keyword evidence="2" id="KW-1185">Reference proteome</keyword>
<protein>
    <submittedName>
        <fullName evidence="1">Uncharacterized protein</fullName>
    </submittedName>
</protein>
<accession>A0AAV4Y4C2</accession>
<organism evidence="1 2">
    <name type="scientific">Caerostris extrusa</name>
    <name type="common">Bark spider</name>
    <name type="synonym">Caerostris bankana</name>
    <dbReference type="NCBI Taxonomy" id="172846"/>
    <lineage>
        <taxon>Eukaryota</taxon>
        <taxon>Metazoa</taxon>
        <taxon>Ecdysozoa</taxon>
        <taxon>Arthropoda</taxon>
        <taxon>Chelicerata</taxon>
        <taxon>Arachnida</taxon>
        <taxon>Araneae</taxon>
        <taxon>Araneomorphae</taxon>
        <taxon>Entelegynae</taxon>
        <taxon>Araneoidea</taxon>
        <taxon>Araneidae</taxon>
        <taxon>Caerostris</taxon>
    </lineage>
</organism>
<sequence>LSAGSQASDDRKHRSLLSSPFCYRTFLSVVSPADDILFAPPLLPSPFCRKHFRMPQR</sequence>
<dbReference type="AlphaFoldDB" id="A0AAV4Y4C2"/>
<evidence type="ECO:0000313" key="2">
    <source>
        <dbReference type="Proteomes" id="UP001054945"/>
    </source>
</evidence>
<comment type="caution">
    <text evidence="1">The sequence shown here is derived from an EMBL/GenBank/DDBJ whole genome shotgun (WGS) entry which is preliminary data.</text>
</comment>
<dbReference type="EMBL" id="BPLR01018660">
    <property type="protein sequence ID" value="GIZ01364.1"/>
    <property type="molecule type" value="Genomic_DNA"/>
</dbReference>
<name>A0AAV4Y4C2_CAEEX</name>
<evidence type="ECO:0000313" key="1">
    <source>
        <dbReference type="EMBL" id="GIZ01364.1"/>
    </source>
</evidence>
<gene>
    <name evidence="1" type="ORF">CEXT_426381</name>
</gene>
<dbReference type="Proteomes" id="UP001054945">
    <property type="component" value="Unassembled WGS sequence"/>
</dbReference>
<feature type="non-terminal residue" evidence="1">
    <location>
        <position position="1"/>
    </location>
</feature>
<reference evidence="1 2" key="1">
    <citation type="submission" date="2021-06" db="EMBL/GenBank/DDBJ databases">
        <title>Caerostris extrusa draft genome.</title>
        <authorList>
            <person name="Kono N."/>
            <person name="Arakawa K."/>
        </authorList>
    </citation>
    <scope>NUCLEOTIDE SEQUENCE [LARGE SCALE GENOMIC DNA]</scope>
</reference>
<proteinExistence type="predicted"/>